<evidence type="ECO:0000313" key="2">
    <source>
        <dbReference type="Proteomes" id="UP000051681"/>
    </source>
</evidence>
<sequence length="34" mass="3510">MIAAAFAFDVPAALGGGLTKRDIRNGHAALLSQR</sequence>
<keyword evidence="2" id="KW-1185">Reference proteome</keyword>
<reference evidence="1 2" key="1">
    <citation type="submission" date="2015-09" db="EMBL/GenBank/DDBJ databases">
        <authorList>
            <consortium name="Swine Surveillance"/>
        </authorList>
    </citation>
    <scope>NUCLEOTIDE SEQUENCE [LARGE SCALE GENOMIC DNA]</scope>
    <source>
        <strain evidence="1 2">CECT 8383</strain>
    </source>
</reference>
<dbReference type="STRING" id="340021.TM5383_02191"/>
<proteinExistence type="predicted"/>
<evidence type="ECO:0000313" key="1">
    <source>
        <dbReference type="EMBL" id="CUH84970.1"/>
    </source>
</evidence>
<dbReference type="Proteomes" id="UP000051681">
    <property type="component" value="Unassembled WGS sequence"/>
</dbReference>
<dbReference type="AlphaFoldDB" id="A0A0P1GR97"/>
<protein>
    <submittedName>
        <fullName evidence="1">Uncharacterized protein</fullName>
    </submittedName>
</protein>
<dbReference type="EMBL" id="CYSF01000009">
    <property type="protein sequence ID" value="CUH84970.1"/>
    <property type="molecule type" value="Genomic_DNA"/>
</dbReference>
<organism evidence="1 2">
    <name type="scientific">Thalassovita mediterranea</name>
    <dbReference type="NCBI Taxonomy" id="340021"/>
    <lineage>
        <taxon>Bacteria</taxon>
        <taxon>Pseudomonadati</taxon>
        <taxon>Pseudomonadota</taxon>
        <taxon>Alphaproteobacteria</taxon>
        <taxon>Rhodobacterales</taxon>
        <taxon>Roseobacteraceae</taxon>
        <taxon>Thalassovita</taxon>
    </lineage>
</organism>
<accession>A0A0P1GR97</accession>
<name>A0A0P1GR97_9RHOB</name>
<gene>
    <name evidence="1" type="ORF">TM5383_02191</name>
</gene>